<feature type="chain" id="PRO_5047304230" evidence="2">
    <location>
        <begin position="27"/>
        <end position="538"/>
    </location>
</feature>
<dbReference type="Gene3D" id="3.30.457.10">
    <property type="entry name" value="Copper amine oxidase-like, N-terminal domain"/>
    <property type="match status" value="1"/>
</dbReference>
<evidence type="ECO:0000256" key="2">
    <source>
        <dbReference type="SAM" id="SignalP"/>
    </source>
</evidence>
<feature type="domain" description="Glycosyl hydrolase-like 10" evidence="3">
    <location>
        <begin position="176"/>
        <end position="486"/>
    </location>
</feature>
<keyword evidence="1 2" id="KW-0732">Signal</keyword>
<feature type="domain" description="Copper amine oxidase-like N-terminal" evidence="4">
    <location>
        <begin position="42"/>
        <end position="149"/>
    </location>
</feature>
<reference evidence="6" key="1">
    <citation type="journal article" date="2019" name="Int. J. Syst. Evol. Microbiol.">
        <title>The Global Catalogue of Microorganisms (GCM) 10K type strain sequencing project: providing services to taxonomists for standard genome sequencing and annotation.</title>
        <authorList>
            <consortium name="The Broad Institute Genomics Platform"/>
            <consortium name="The Broad Institute Genome Sequencing Center for Infectious Disease"/>
            <person name="Wu L."/>
            <person name="Ma J."/>
        </authorList>
    </citation>
    <scope>NUCLEOTIDE SEQUENCE [LARGE SCALE GENOMIC DNA]</scope>
    <source>
        <strain evidence="6">CGMCC 1.3240</strain>
    </source>
</reference>
<sequence>MKASKWMTLFLLVWICSMALVQPAAALSSQKAPITQSIRIFLDGQAINSDVSPYVLPKLNITLVPLRVISEGLGANVTWDQSAKTAAISWPDAVIQMTIGKKYALVNGNQVGLDASVDSKLGRVMVPLRFIGEQLGLQVIWNQKAYTISLLTGGLTGNPNEGNGEEPGTGSGTSGLRAAWVSTVFNLDWPSAASAGNSVKQQEEFLNLLGELQNMGLNTVFVQVRPSADALYRSTLVPWSKYLTGTNGKAPDYDPLAFMIEETHRRGMTFHAWFNPFRANTDQKIDQLAPSHVVKEHPEWIVNANKMQYINPGIPDARQHIIDTIMEVVDNYDIDGVHLDDYFYPSSGVFNDDVTFRMYNSKQIPLLADWRRDNINEFVRQLGETIHRSKPQVSYGISPFGVWRNKSMDELGSDTKASVTAYDNMYADVRTWISQGWIDYVVPQIYWSLSNSAARYDTLVDWWSNVVGGTNVKLYIGHSPYKLGTAEAGWQSAQEIINQLDYNKQHPEVSGDVFFSAKDLRKNPLGLIPALRAYYGQP</sequence>
<evidence type="ECO:0000313" key="6">
    <source>
        <dbReference type="Proteomes" id="UP001596047"/>
    </source>
</evidence>
<keyword evidence="6" id="KW-1185">Reference proteome</keyword>
<gene>
    <name evidence="5" type="ORF">ACFPYJ_14100</name>
</gene>
<accession>A0ABW0VX97</accession>
<dbReference type="SUPFAM" id="SSF51445">
    <property type="entry name" value="(Trans)glycosidases"/>
    <property type="match status" value="1"/>
</dbReference>
<dbReference type="InterPro" id="IPR012854">
    <property type="entry name" value="Cu_amine_oxidase-like_N"/>
</dbReference>
<organism evidence="5 6">
    <name type="scientific">Paenibacillus solisilvae</name>
    <dbReference type="NCBI Taxonomy" id="2486751"/>
    <lineage>
        <taxon>Bacteria</taxon>
        <taxon>Bacillati</taxon>
        <taxon>Bacillota</taxon>
        <taxon>Bacilli</taxon>
        <taxon>Bacillales</taxon>
        <taxon>Paenibacillaceae</taxon>
        <taxon>Paenibacillus</taxon>
    </lineage>
</organism>
<dbReference type="InterPro" id="IPR052177">
    <property type="entry name" value="Divisome_Glycosyl_Hydrolase"/>
</dbReference>
<dbReference type="InterPro" id="IPR017853">
    <property type="entry name" value="GH"/>
</dbReference>
<comment type="caution">
    <text evidence="5">The sequence shown here is derived from an EMBL/GenBank/DDBJ whole genome shotgun (WGS) entry which is preliminary data.</text>
</comment>
<dbReference type="PANTHER" id="PTHR43405">
    <property type="entry name" value="GLYCOSYL HYDROLASE DIGH"/>
    <property type="match status" value="1"/>
</dbReference>
<dbReference type="PANTHER" id="PTHR43405:SF1">
    <property type="entry name" value="GLYCOSYL HYDROLASE DIGH"/>
    <property type="match status" value="1"/>
</dbReference>
<evidence type="ECO:0000259" key="4">
    <source>
        <dbReference type="Pfam" id="PF07833"/>
    </source>
</evidence>
<dbReference type="InterPro" id="IPR003790">
    <property type="entry name" value="GHL10"/>
</dbReference>
<name>A0ABW0VX97_9BACL</name>
<evidence type="ECO:0000313" key="5">
    <source>
        <dbReference type="EMBL" id="MFC5650240.1"/>
    </source>
</evidence>
<feature type="signal peptide" evidence="2">
    <location>
        <begin position="1"/>
        <end position="26"/>
    </location>
</feature>
<dbReference type="Gene3D" id="3.20.20.80">
    <property type="entry name" value="Glycosidases"/>
    <property type="match status" value="1"/>
</dbReference>
<evidence type="ECO:0000259" key="3">
    <source>
        <dbReference type="Pfam" id="PF02638"/>
    </source>
</evidence>
<dbReference type="Proteomes" id="UP001596047">
    <property type="component" value="Unassembled WGS sequence"/>
</dbReference>
<protein>
    <submittedName>
        <fullName evidence="5">Family 10 glycosylhydrolase</fullName>
    </submittedName>
</protein>
<dbReference type="Pfam" id="PF02638">
    <property type="entry name" value="GHL10"/>
    <property type="match status" value="1"/>
</dbReference>
<dbReference type="RefSeq" id="WP_379188788.1">
    <property type="nucleotide sequence ID" value="NZ_JBHSOW010000047.1"/>
</dbReference>
<evidence type="ECO:0000256" key="1">
    <source>
        <dbReference type="ARBA" id="ARBA00022729"/>
    </source>
</evidence>
<proteinExistence type="predicted"/>
<dbReference type="EMBL" id="JBHSOW010000047">
    <property type="protein sequence ID" value="MFC5650240.1"/>
    <property type="molecule type" value="Genomic_DNA"/>
</dbReference>
<dbReference type="Pfam" id="PF07833">
    <property type="entry name" value="Cu_amine_oxidN1"/>
    <property type="match status" value="1"/>
</dbReference>
<dbReference type="SUPFAM" id="SSF55383">
    <property type="entry name" value="Copper amine oxidase, domain N"/>
    <property type="match status" value="1"/>
</dbReference>
<dbReference type="InterPro" id="IPR036582">
    <property type="entry name" value="Mao_N_sf"/>
</dbReference>